<accession>A0AA41W7D7</accession>
<dbReference type="InterPro" id="IPR017871">
    <property type="entry name" value="ABC_transporter-like_CS"/>
</dbReference>
<evidence type="ECO:0000259" key="5">
    <source>
        <dbReference type="PROSITE" id="PS50893"/>
    </source>
</evidence>
<dbReference type="EMBL" id="JAMQGP010000004">
    <property type="protein sequence ID" value="MCM2680071.1"/>
    <property type="molecule type" value="Genomic_DNA"/>
</dbReference>
<name>A0AA41W7D7_9GAMM</name>
<protein>
    <submittedName>
        <fullName evidence="6">ATP-binding cassette domain-containing protein</fullName>
    </submittedName>
</protein>
<dbReference type="PROSITE" id="PS50893">
    <property type="entry name" value="ABC_TRANSPORTER_2"/>
    <property type="match status" value="1"/>
</dbReference>
<dbReference type="Pfam" id="PF00005">
    <property type="entry name" value="ABC_tran"/>
    <property type="match status" value="1"/>
</dbReference>
<keyword evidence="3 6" id="KW-0067">ATP-binding</keyword>
<organism evidence="6 7">
    <name type="scientific">Echinimonas agarilytica</name>
    <dbReference type="NCBI Taxonomy" id="1215918"/>
    <lineage>
        <taxon>Bacteria</taxon>
        <taxon>Pseudomonadati</taxon>
        <taxon>Pseudomonadota</taxon>
        <taxon>Gammaproteobacteria</taxon>
        <taxon>Alteromonadales</taxon>
        <taxon>Echinimonadaceae</taxon>
        <taxon>Echinimonas</taxon>
    </lineage>
</organism>
<dbReference type="GO" id="GO:0022857">
    <property type="term" value="F:transmembrane transporter activity"/>
    <property type="evidence" value="ECO:0007669"/>
    <property type="project" value="UniProtKB-ARBA"/>
</dbReference>
<evidence type="ECO:0000313" key="7">
    <source>
        <dbReference type="Proteomes" id="UP001165393"/>
    </source>
</evidence>
<dbReference type="PANTHER" id="PTHR42798:SF7">
    <property type="entry name" value="ALPHA-D-RIBOSE 1-METHYLPHOSPHONATE 5-TRIPHOSPHATE SYNTHASE SUBUNIT PHNL"/>
    <property type="match status" value="1"/>
</dbReference>
<dbReference type="GO" id="GO:0016887">
    <property type="term" value="F:ATP hydrolysis activity"/>
    <property type="evidence" value="ECO:0007669"/>
    <property type="project" value="InterPro"/>
</dbReference>
<evidence type="ECO:0000256" key="2">
    <source>
        <dbReference type="ARBA" id="ARBA00022741"/>
    </source>
</evidence>
<keyword evidence="1" id="KW-0813">Transport</keyword>
<dbReference type="AlphaFoldDB" id="A0AA41W7D7"/>
<dbReference type="PROSITE" id="PS00211">
    <property type="entry name" value="ABC_TRANSPORTER_1"/>
    <property type="match status" value="1"/>
</dbReference>
<dbReference type="SUPFAM" id="SSF52540">
    <property type="entry name" value="P-loop containing nucleoside triphosphate hydrolases"/>
    <property type="match status" value="1"/>
</dbReference>
<dbReference type="GO" id="GO:1902495">
    <property type="term" value="C:transmembrane transporter complex"/>
    <property type="evidence" value="ECO:0007669"/>
    <property type="project" value="UniProtKB-ARBA"/>
</dbReference>
<dbReference type="GO" id="GO:0005524">
    <property type="term" value="F:ATP binding"/>
    <property type="evidence" value="ECO:0007669"/>
    <property type="project" value="UniProtKB-KW"/>
</dbReference>
<dbReference type="InterPro" id="IPR003439">
    <property type="entry name" value="ABC_transporter-like_ATP-bd"/>
</dbReference>
<dbReference type="Proteomes" id="UP001165393">
    <property type="component" value="Unassembled WGS sequence"/>
</dbReference>
<dbReference type="PANTHER" id="PTHR42798">
    <property type="entry name" value="LIPOPROTEIN-RELEASING SYSTEM ATP-BINDING PROTEIN LOLD"/>
    <property type="match status" value="1"/>
</dbReference>
<evidence type="ECO:0000313" key="6">
    <source>
        <dbReference type="EMBL" id="MCM2680071.1"/>
    </source>
</evidence>
<comment type="caution">
    <text evidence="6">The sequence shown here is derived from an EMBL/GenBank/DDBJ whole genome shotgun (WGS) entry which is preliminary data.</text>
</comment>
<gene>
    <name evidence="6" type="ORF">NAF29_10380</name>
</gene>
<reference evidence="6 7" key="1">
    <citation type="journal article" date="2013" name="Antonie Van Leeuwenhoek">
        <title>Echinimonas agarilytica gen. nov., sp. nov., a new gammaproteobacterium isolated from the sea urchin Strongylocentrotus intermedius.</title>
        <authorList>
            <person name="Nedashkovskaya O.I."/>
            <person name="Stenkova A.M."/>
            <person name="Zhukova N.V."/>
            <person name="Van Trappen S."/>
            <person name="Lee J.S."/>
            <person name="Kim S.B."/>
        </authorList>
    </citation>
    <scope>NUCLEOTIDE SEQUENCE [LARGE SCALE GENOMIC DNA]</scope>
    <source>
        <strain evidence="6 7">KMM 6351</strain>
    </source>
</reference>
<keyword evidence="2" id="KW-0547">Nucleotide-binding</keyword>
<feature type="domain" description="ABC transporter" evidence="5">
    <location>
        <begin position="2"/>
        <end position="221"/>
    </location>
</feature>
<comment type="similarity">
    <text evidence="4">Belongs to the ABC transporter superfamily. Macrolide exporter (TC 3.A.1.122) family.</text>
</comment>
<dbReference type="SMART" id="SM00382">
    <property type="entry name" value="AAA"/>
    <property type="match status" value="1"/>
</dbReference>
<dbReference type="FunFam" id="3.40.50.300:FF:000032">
    <property type="entry name" value="Export ABC transporter ATP-binding protein"/>
    <property type="match status" value="1"/>
</dbReference>
<evidence type="ECO:0000256" key="1">
    <source>
        <dbReference type="ARBA" id="ARBA00022448"/>
    </source>
</evidence>
<dbReference type="InterPro" id="IPR003593">
    <property type="entry name" value="AAA+_ATPase"/>
</dbReference>
<sequence>MLELSEISHWFDDQTEANAVVSHISLSLRAGKSLSLMGSSGSGKSTLLQIAAGLEPPKQGSVVLAGKPIYQLNDSALSQLRRNQLGFVFQQFNLIPGLSVADNILFQVRLNKQAHDAAWLQHLLNALELTELQHRQPQQLSGGQQQRVAIARALAHRPAILFADEPTGNLNDSLSHGVMQLLSDLVSEANTSLLMVTHSHEMAKYTDQVLHLHEGHLHASA</sequence>
<evidence type="ECO:0000256" key="3">
    <source>
        <dbReference type="ARBA" id="ARBA00022840"/>
    </source>
</evidence>
<keyword evidence="7" id="KW-1185">Reference proteome</keyword>
<dbReference type="Gene3D" id="3.40.50.300">
    <property type="entry name" value="P-loop containing nucleotide triphosphate hydrolases"/>
    <property type="match status" value="1"/>
</dbReference>
<proteinExistence type="inferred from homology"/>
<evidence type="ECO:0000256" key="4">
    <source>
        <dbReference type="ARBA" id="ARBA00038388"/>
    </source>
</evidence>
<dbReference type="InterPro" id="IPR027417">
    <property type="entry name" value="P-loop_NTPase"/>
</dbReference>
<dbReference type="RefSeq" id="WP_251261496.1">
    <property type="nucleotide sequence ID" value="NZ_JAMQGP010000004.1"/>
</dbReference>